<evidence type="ECO:0000313" key="3">
    <source>
        <dbReference type="Proteomes" id="UP000000561"/>
    </source>
</evidence>
<proteinExistence type="predicted"/>
<evidence type="ECO:0000313" key="2">
    <source>
        <dbReference type="EMBL" id="KIS71971.1"/>
    </source>
</evidence>
<dbReference type="OrthoDB" id="1028014at2759"/>
<protein>
    <submittedName>
        <fullName evidence="2">Uncharacterized protein</fullName>
    </submittedName>
</protein>
<dbReference type="PANTHER" id="PTHR34776:SF1">
    <property type="entry name" value="F17F16.3 PROTEIN"/>
    <property type="match status" value="1"/>
</dbReference>
<feature type="region of interest" description="Disordered" evidence="1">
    <location>
        <begin position="1"/>
        <end position="89"/>
    </location>
</feature>
<organism evidence="2 3">
    <name type="scientific">Mycosarcoma maydis</name>
    <name type="common">Corn smut fungus</name>
    <name type="synonym">Ustilago maydis</name>
    <dbReference type="NCBI Taxonomy" id="5270"/>
    <lineage>
        <taxon>Eukaryota</taxon>
        <taxon>Fungi</taxon>
        <taxon>Dikarya</taxon>
        <taxon>Basidiomycota</taxon>
        <taxon>Ustilaginomycotina</taxon>
        <taxon>Ustilaginomycetes</taxon>
        <taxon>Ustilaginales</taxon>
        <taxon>Ustilaginaceae</taxon>
        <taxon>Mycosarcoma</taxon>
    </lineage>
</organism>
<dbReference type="STRING" id="237631.A0A0D1E9E6"/>
<feature type="compositionally biased region" description="Basic and acidic residues" evidence="1">
    <location>
        <begin position="1"/>
        <end position="32"/>
    </location>
</feature>
<dbReference type="AlphaFoldDB" id="A0A0D1E9E6"/>
<name>A0A0D1E9E6_MYCMD</name>
<accession>A0A0D1E9E6</accession>
<dbReference type="InParanoid" id="A0A0D1E9E6"/>
<dbReference type="Proteomes" id="UP000000561">
    <property type="component" value="Chromosome 1"/>
</dbReference>
<evidence type="ECO:0000256" key="1">
    <source>
        <dbReference type="SAM" id="MobiDB-lite"/>
    </source>
</evidence>
<dbReference type="PANTHER" id="PTHR34776">
    <property type="entry name" value="F17F16.3 PROTEIN"/>
    <property type="match status" value="1"/>
</dbReference>
<sequence length="364" mass="40212">MRQTKLDKRKPQESSATESKEFVEEKPADGMKRKALASEAEAKDSSLSGDVCTKSRKEMCCEDQESGQLTDSGSDEVTAPTKLTRDQRKIDDKLKGNDFENIKQKGLVYFFYRPKVMSSNKAKFNNTESLDDVQNTIVLLVPRTSESSTAPASNDDATQEQDEKREPPNPSAYRLVSLSKKRMPSPEAALKEGQDPGGIMGRHSEAIWATPAARPAGRGHYALIIKTANPPSTREVRLTYYLSHLSSGDFGPGAPVAGLPKDKRATLTKEELQENFGGDVNKNGNRYARPEGPALLDRQGVELLPIKRETQEDNGSRGLGDEQTKALAKLAQQDREKISDEMILKDLELSSKETRVEALSGKWI</sequence>
<dbReference type="VEuPathDB" id="FungiDB:UMAG_11608"/>
<dbReference type="RefSeq" id="XP_011386786.1">
    <property type="nucleotide sequence ID" value="XM_011388484.1"/>
</dbReference>
<keyword evidence="3" id="KW-1185">Reference proteome</keyword>
<gene>
    <name evidence="2" type="ORF">UMAG_11608</name>
</gene>
<reference evidence="2 3" key="1">
    <citation type="journal article" date="2006" name="Nature">
        <title>Insights from the genome of the biotrophic fungal plant pathogen Ustilago maydis.</title>
        <authorList>
            <person name="Kamper J."/>
            <person name="Kahmann R."/>
            <person name="Bolker M."/>
            <person name="Ma L.J."/>
            <person name="Brefort T."/>
            <person name="Saville B.J."/>
            <person name="Banuett F."/>
            <person name="Kronstad J.W."/>
            <person name="Gold S.E."/>
            <person name="Muller O."/>
            <person name="Perlin M.H."/>
            <person name="Wosten H.A."/>
            <person name="de Vries R."/>
            <person name="Ruiz-Herrera J."/>
            <person name="Reynaga-Pena C.G."/>
            <person name="Snetselaar K."/>
            <person name="McCann M."/>
            <person name="Perez-Martin J."/>
            <person name="Feldbrugge M."/>
            <person name="Basse C.W."/>
            <person name="Steinberg G."/>
            <person name="Ibeas J.I."/>
            <person name="Holloman W."/>
            <person name="Guzman P."/>
            <person name="Farman M."/>
            <person name="Stajich J.E."/>
            <person name="Sentandreu R."/>
            <person name="Gonzalez-Prieto J.M."/>
            <person name="Kennell J.C."/>
            <person name="Molina L."/>
            <person name="Schirawski J."/>
            <person name="Mendoza-Mendoza A."/>
            <person name="Greilinger D."/>
            <person name="Munch K."/>
            <person name="Rossel N."/>
            <person name="Scherer M."/>
            <person name="Vranes M."/>
            <person name="Ladendorf O."/>
            <person name="Vincon V."/>
            <person name="Fuchs U."/>
            <person name="Sandrock B."/>
            <person name="Meng S."/>
            <person name="Ho E.C."/>
            <person name="Cahill M.J."/>
            <person name="Boyce K.J."/>
            <person name="Klose J."/>
            <person name="Klosterman S.J."/>
            <person name="Deelstra H.J."/>
            <person name="Ortiz-Castellanos L."/>
            <person name="Li W."/>
            <person name="Sanchez-Alonso P."/>
            <person name="Schreier P.H."/>
            <person name="Hauser-Hahn I."/>
            <person name="Vaupel M."/>
            <person name="Koopmann E."/>
            <person name="Friedrich G."/>
            <person name="Voss H."/>
            <person name="Schluter T."/>
            <person name="Margolis J."/>
            <person name="Platt D."/>
            <person name="Swimmer C."/>
            <person name="Gnirke A."/>
            <person name="Chen F."/>
            <person name="Vysotskaia V."/>
            <person name="Mannhaupt G."/>
            <person name="Guldener U."/>
            <person name="Munsterkotter M."/>
            <person name="Haase D."/>
            <person name="Oesterheld M."/>
            <person name="Mewes H.W."/>
            <person name="Mauceli E.W."/>
            <person name="DeCaprio D."/>
            <person name="Wade C.M."/>
            <person name="Butler J."/>
            <person name="Young S."/>
            <person name="Jaffe D.B."/>
            <person name="Calvo S."/>
            <person name="Nusbaum C."/>
            <person name="Galagan J."/>
            <person name="Birren B.W."/>
        </authorList>
    </citation>
    <scope>NUCLEOTIDE SEQUENCE [LARGE SCALE GENOMIC DNA]</scope>
    <source>
        <strain evidence="3">DSM 14603 / FGSC 9021 / UM521</strain>
    </source>
</reference>
<feature type="region of interest" description="Disordered" evidence="1">
    <location>
        <begin position="143"/>
        <end position="199"/>
    </location>
</feature>
<feature type="compositionally biased region" description="Polar residues" evidence="1">
    <location>
        <begin position="144"/>
        <end position="156"/>
    </location>
</feature>
<dbReference type="EMBL" id="CM003140">
    <property type="protein sequence ID" value="KIS71971.1"/>
    <property type="molecule type" value="Genomic_DNA"/>
</dbReference>
<dbReference type="GeneID" id="23567472"/>
<dbReference type="KEGG" id="uma:UMAG_11608"/>